<keyword evidence="3" id="KW-0378">Hydrolase</keyword>
<dbReference type="InterPro" id="IPR017850">
    <property type="entry name" value="Alkaline_phosphatase_core_sf"/>
</dbReference>
<dbReference type="GO" id="GO:0005737">
    <property type="term" value="C:cytoplasm"/>
    <property type="evidence" value="ECO:0007669"/>
    <property type="project" value="TreeGrafter"/>
</dbReference>
<dbReference type="EMBL" id="BRLB01000001">
    <property type="protein sequence ID" value="GKX27577.1"/>
    <property type="molecule type" value="Genomic_DNA"/>
</dbReference>
<evidence type="ECO:0000259" key="5">
    <source>
        <dbReference type="Pfam" id="PF16347"/>
    </source>
</evidence>
<evidence type="ECO:0000256" key="2">
    <source>
        <dbReference type="ARBA" id="ARBA00022723"/>
    </source>
</evidence>
<dbReference type="GO" id="GO:0004423">
    <property type="term" value="F:iduronate-2-sulfatase activity"/>
    <property type="evidence" value="ECO:0007669"/>
    <property type="project" value="TreeGrafter"/>
</dbReference>
<dbReference type="InterPro" id="IPR000917">
    <property type="entry name" value="Sulfatase_N"/>
</dbReference>
<gene>
    <name evidence="6" type="ORF">SH1V18_00570</name>
</gene>
<feature type="domain" description="N-sulphoglucosamine sulphohydrolase C-terminal" evidence="5">
    <location>
        <begin position="405"/>
        <end position="464"/>
    </location>
</feature>
<proteinExistence type="inferred from homology"/>
<evidence type="ECO:0000256" key="1">
    <source>
        <dbReference type="ARBA" id="ARBA00008779"/>
    </source>
</evidence>
<dbReference type="InterPro" id="IPR032506">
    <property type="entry name" value="SGSH_C"/>
</dbReference>
<keyword evidence="2" id="KW-0479">Metal-binding</keyword>
<dbReference type="Pfam" id="PF00884">
    <property type="entry name" value="Sulfatase"/>
    <property type="match status" value="1"/>
</dbReference>
<dbReference type="SUPFAM" id="SSF53649">
    <property type="entry name" value="Alkaline phosphatase-like"/>
    <property type="match status" value="1"/>
</dbReference>
<dbReference type="GO" id="GO:0046872">
    <property type="term" value="F:metal ion binding"/>
    <property type="evidence" value="ECO:0007669"/>
    <property type="project" value="UniProtKB-KW"/>
</dbReference>
<comment type="caution">
    <text evidence="6">The sequence shown here is derived from an EMBL/GenBank/DDBJ whole genome shotgun (WGS) entry which is preliminary data.</text>
</comment>
<evidence type="ECO:0000313" key="6">
    <source>
        <dbReference type="EMBL" id="GKX27577.1"/>
    </source>
</evidence>
<protein>
    <recommendedName>
        <fullName evidence="8">Sulfatase</fullName>
    </recommendedName>
</protein>
<dbReference type="Proteomes" id="UP001144256">
    <property type="component" value="Unassembled WGS sequence"/>
</dbReference>
<name>A0A9W5Y720_9FIRM</name>
<evidence type="ECO:0008006" key="8">
    <source>
        <dbReference type="Google" id="ProtNLM"/>
    </source>
</evidence>
<dbReference type="RefSeq" id="WP_281811005.1">
    <property type="nucleotide sequence ID" value="NZ_BRLB01000001.1"/>
</dbReference>
<dbReference type="InterPro" id="IPR024607">
    <property type="entry name" value="Sulfatase_CS"/>
</dbReference>
<evidence type="ECO:0000256" key="3">
    <source>
        <dbReference type="ARBA" id="ARBA00022801"/>
    </source>
</evidence>
<accession>A0A9W5Y720</accession>
<keyword evidence="7" id="KW-1185">Reference proteome</keyword>
<dbReference type="CDD" id="cd16150">
    <property type="entry name" value="sulfatase_like"/>
    <property type="match status" value="1"/>
</dbReference>
<organism evidence="6 7">
    <name type="scientific">Vallitalea longa</name>
    <dbReference type="NCBI Taxonomy" id="2936439"/>
    <lineage>
        <taxon>Bacteria</taxon>
        <taxon>Bacillati</taxon>
        <taxon>Bacillota</taxon>
        <taxon>Clostridia</taxon>
        <taxon>Lachnospirales</taxon>
        <taxon>Vallitaleaceae</taxon>
        <taxon>Vallitalea</taxon>
    </lineage>
</organism>
<reference evidence="6" key="1">
    <citation type="submission" date="2022-06" db="EMBL/GenBank/DDBJ databases">
        <title>Vallitalea longa sp. nov., an anaerobic bacterium isolated from marine sediment.</title>
        <authorList>
            <person name="Hirano S."/>
            <person name="Terahara T."/>
            <person name="Mori K."/>
            <person name="Hamada M."/>
            <person name="Matsumoto R."/>
            <person name="Kobayashi T."/>
        </authorList>
    </citation>
    <scope>NUCLEOTIDE SEQUENCE</scope>
    <source>
        <strain evidence="6">SH18-1</strain>
    </source>
</reference>
<comment type="similarity">
    <text evidence="1">Belongs to the sulfatase family.</text>
</comment>
<dbReference type="PROSITE" id="PS00523">
    <property type="entry name" value="SULFATASE_1"/>
    <property type="match status" value="1"/>
</dbReference>
<dbReference type="PANTHER" id="PTHR45953">
    <property type="entry name" value="IDURONATE 2-SULFATASE"/>
    <property type="match status" value="1"/>
</dbReference>
<sequence length="492" mass="57201">MSKKMNFIFFFPDEMRAESVSCYGHPKVKMPNYDRVAKEGVRFDKCFVQHPVCSPSRCCLMTGWYPHVHGHRTLWHLLRSHEPSMLKYLKQASYQIRWFGKNDVFASDFLDVNADTYGNKNSTGGHKGDNIFDIKDQGYYTFLKDSYNKGVENTNDMQNVKCAVDFLNSYDEENDKPFMLYLPLSMPHPPYSAPNEYHNMYDIDDIELRPYIKDGKPDFHKLIRKYRNLESIPKELLKKIQAVYLGMNSCMDSMLGMLLDALDQTGLSENTTVIVSSDHGDFAGDYGLVEKWPSAMSDVITRVPLIIRMPGNKANHVVNEQVELFDIMPTVLELGGIECKHTHFARSLVEQLNGASGDADRYVFTEGGYDDHELNCFEGYVGRNYNPNKMTSANDYYPKRMQQQEHPESVCRTTMIRSLDHKLVRRTNGCNELYDLNKDPKELYNCYNDESYNKIRNELEMKMLDWYIHTADVVPMDDDNRGFEHEKWELDK</sequence>
<dbReference type="PANTHER" id="PTHR45953:SF1">
    <property type="entry name" value="IDURONATE 2-SULFATASE"/>
    <property type="match status" value="1"/>
</dbReference>
<dbReference type="Pfam" id="PF16347">
    <property type="entry name" value="SGSH_C"/>
    <property type="match status" value="1"/>
</dbReference>
<dbReference type="Gene3D" id="3.40.720.10">
    <property type="entry name" value="Alkaline Phosphatase, subunit A"/>
    <property type="match status" value="1"/>
</dbReference>
<feature type="domain" description="Sulfatase N-terminal" evidence="4">
    <location>
        <begin position="6"/>
        <end position="337"/>
    </location>
</feature>
<evidence type="ECO:0000259" key="4">
    <source>
        <dbReference type="Pfam" id="PF00884"/>
    </source>
</evidence>
<dbReference type="AlphaFoldDB" id="A0A9W5Y720"/>
<evidence type="ECO:0000313" key="7">
    <source>
        <dbReference type="Proteomes" id="UP001144256"/>
    </source>
</evidence>